<name>A0ABR8MNY3_9BACL</name>
<feature type="domain" description="N-acetyltransferase" evidence="3">
    <location>
        <begin position="115"/>
        <end position="254"/>
    </location>
</feature>
<dbReference type="EMBL" id="JACXZA010000001">
    <property type="protein sequence ID" value="MBD3917290.1"/>
    <property type="molecule type" value="Genomic_DNA"/>
</dbReference>
<evidence type="ECO:0000256" key="1">
    <source>
        <dbReference type="ARBA" id="ARBA00022679"/>
    </source>
</evidence>
<keyword evidence="2" id="KW-0012">Acyltransferase</keyword>
<dbReference type="InterPro" id="IPR000182">
    <property type="entry name" value="GNAT_dom"/>
</dbReference>
<dbReference type="InterPro" id="IPR016181">
    <property type="entry name" value="Acyl_CoA_acyltransferase"/>
</dbReference>
<evidence type="ECO:0000259" key="3">
    <source>
        <dbReference type="PROSITE" id="PS51186"/>
    </source>
</evidence>
<gene>
    <name evidence="4" type="ORF">H8B09_00870</name>
</gene>
<dbReference type="Gene3D" id="3.40.630.30">
    <property type="match status" value="1"/>
</dbReference>
<dbReference type="PANTHER" id="PTHR43420">
    <property type="entry name" value="ACETYLTRANSFERASE"/>
    <property type="match status" value="1"/>
</dbReference>
<dbReference type="InterPro" id="IPR050680">
    <property type="entry name" value="YpeA/RimI_acetyltransf"/>
</dbReference>
<dbReference type="Proteomes" id="UP000609346">
    <property type="component" value="Unassembled WGS sequence"/>
</dbReference>
<proteinExistence type="predicted"/>
<dbReference type="CDD" id="cd04301">
    <property type="entry name" value="NAT_SF"/>
    <property type="match status" value="1"/>
</dbReference>
<evidence type="ECO:0000313" key="4">
    <source>
        <dbReference type="EMBL" id="MBD3917290.1"/>
    </source>
</evidence>
<keyword evidence="1" id="KW-0808">Transferase</keyword>
<sequence>MKMQSKVEQMMMNAWPALHTVDYDGWKVCFASGFTKRANAVYPLHDIAGDQNDWAGKIGAVERMYAMQGLPSIFKMTDEPRLSLLDQQLSVNGYEKEGATAVLTCSLGQVAEPAKQTVEMTMQPTARWLARYAEMSGSSKMDMAIMQQMLARIEKPACFVILYEGDQDVACGYAVLEDGYTGLYSIVTSPAYRNQGYGEQLVLNLLKWAKLSGASEAYLAVVQDNAPAVRLYSKVGFTDAYRYWYRLKSAATLS</sequence>
<dbReference type="SUPFAM" id="SSF55729">
    <property type="entry name" value="Acyl-CoA N-acyltransferases (Nat)"/>
    <property type="match status" value="1"/>
</dbReference>
<evidence type="ECO:0000256" key="2">
    <source>
        <dbReference type="ARBA" id="ARBA00023315"/>
    </source>
</evidence>
<dbReference type="PROSITE" id="PS51186">
    <property type="entry name" value="GNAT"/>
    <property type="match status" value="1"/>
</dbReference>
<accession>A0ABR8MNY3</accession>
<dbReference type="InterPro" id="IPR056935">
    <property type="entry name" value="Rv0428c-like_C"/>
</dbReference>
<dbReference type="PANTHER" id="PTHR43420:SF12">
    <property type="entry name" value="N-ACETYLTRANSFERASE DOMAIN-CONTAINING PROTEIN"/>
    <property type="match status" value="1"/>
</dbReference>
<evidence type="ECO:0000313" key="5">
    <source>
        <dbReference type="Proteomes" id="UP000609346"/>
    </source>
</evidence>
<keyword evidence="5" id="KW-1185">Reference proteome</keyword>
<dbReference type="Pfam" id="PF24553">
    <property type="entry name" value="Rv0428c_C"/>
    <property type="match status" value="1"/>
</dbReference>
<organism evidence="4 5">
    <name type="scientific">Paenibacillus terricola</name>
    <dbReference type="NCBI Taxonomy" id="2763503"/>
    <lineage>
        <taxon>Bacteria</taxon>
        <taxon>Bacillati</taxon>
        <taxon>Bacillota</taxon>
        <taxon>Bacilli</taxon>
        <taxon>Bacillales</taxon>
        <taxon>Paenibacillaceae</taxon>
        <taxon>Paenibacillus</taxon>
    </lineage>
</organism>
<protein>
    <submittedName>
        <fullName evidence="4">GNAT family N-acetyltransferase</fullName>
    </submittedName>
</protein>
<reference evidence="4 5" key="1">
    <citation type="submission" date="2020-09" db="EMBL/GenBank/DDBJ databases">
        <title>Paenibacillus sp. strain PR3 16S rRNA gene Genome sequencing and assembly.</title>
        <authorList>
            <person name="Kim J."/>
        </authorList>
    </citation>
    <scope>NUCLEOTIDE SEQUENCE [LARGE SCALE GENOMIC DNA]</scope>
    <source>
        <strain evidence="4 5">PR3</strain>
    </source>
</reference>
<comment type="caution">
    <text evidence="4">The sequence shown here is derived from an EMBL/GenBank/DDBJ whole genome shotgun (WGS) entry which is preliminary data.</text>
</comment>